<dbReference type="Gene3D" id="3.90.550.10">
    <property type="entry name" value="Spore Coat Polysaccharide Biosynthesis Protein SpsA, Chain A"/>
    <property type="match status" value="1"/>
</dbReference>
<accession>A0ABU1JBZ2</accession>
<dbReference type="PANTHER" id="PTHR43685">
    <property type="entry name" value="GLYCOSYLTRANSFERASE"/>
    <property type="match status" value="1"/>
</dbReference>
<evidence type="ECO:0000313" key="3">
    <source>
        <dbReference type="Proteomes" id="UP001185069"/>
    </source>
</evidence>
<comment type="caution">
    <text evidence="2">The sequence shown here is derived from an EMBL/GenBank/DDBJ whole genome shotgun (WGS) entry which is preliminary data.</text>
</comment>
<organism evidence="2 3">
    <name type="scientific">Arthrobacter russicus</name>
    <dbReference type="NCBI Taxonomy" id="172040"/>
    <lineage>
        <taxon>Bacteria</taxon>
        <taxon>Bacillati</taxon>
        <taxon>Actinomycetota</taxon>
        <taxon>Actinomycetes</taxon>
        <taxon>Micrococcales</taxon>
        <taxon>Micrococcaceae</taxon>
        <taxon>Arthrobacter</taxon>
    </lineage>
</organism>
<dbReference type="InterPro" id="IPR029044">
    <property type="entry name" value="Nucleotide-diphossugar_trans"/>
</dbReference>
<protein>
    <submittedName>
        <fullName evidence="2">Glycosyltransferase involved in cell wall biosynthesis</fullName>
    </submittedName>
</protein>
<evidence type="ECO:0000313" key="2">
    <source>
        <dbReference type="EMBL" id="MDR6269401.1"/>
    </source>
</evidence>
<dbReference type="InterPro" id="IPR001173">
    <property type="entry name" value="Glyco_trans_2-like"/>
</dbReference>
<sequence>MRESVTVLVAAYNVAETLGATLSGILSQDYAGSVEAVVVDDGSTDSTLRIARAYEGRYRTAAGWHRRVKVVSQANRGLAGARNRAISIADGHFLTICDSDDVLLPAYLETAVALLAEQGPGKYFAACNALVLTPTGITPGRPMLREAQIAPAEQRLAALQYNIGSIFTVFPRTMLEEVGEFDDALRSCEDWDLWLRAIYAGWTMVRQDDPQAIYRWTSTSLSTDTEALYRNQDTVLRKLLRSPAVRLTPIEREAAQVRLAVGSPQRMVGRFENALRADDLGAAKAALAEIGKVASYQRRLMAKARIAKIPGGLRLLRNRQRKLDALNGYHPGMAR</sequence>
<dbReference type="Proteomes" id="UP001185069">
    <property type="component" value="Unassembled WGS sequence"/>
</dbReference>
<dbReference type="RefSeq" id="WP_309797700.1">
    <property type="nucleotide sequence ID" value="NZ_BAAAHY010000005.1"/>
</dbReference>
<reference evidence="2 3" key="1">
    <citation type="submission" date="2023-07" db="EMBL/GenBank/DDBJ databases">
        <title>Sequencing the genomes of 1000 actinobacteria strains.</title>
        <authorList>
            <person name="Klenk H.-P."/>
        </authorList>
    </citation>
    <scope>NUCLEOTIDE SEQUENCE [LARGE SCALE GENOMIC DNA]</scope>
    <source>
        <strain evidence="2 3">DSM 14555</strain>
    </source>
</reference>
<proteinExistence type="predicted"/>
<dbReference type="EMBL" id="JAVDQF010000001">
    <property type="protein sequence ID" value="MDR6269401.1"/>
    <property type="molecule type" value="Genomic_DNA"/>
</dbReference>
<evidence type="ECO:0000259" key="1">
    <source>
        <dbReference type="Pfam" id="PF00535"/>
    </source>
</evidence>
<dbReference type="Pfam" id="PF00535">
    <property type="entry name" value="Glycos_transf_2"/>
    <property type="match status" value="1"/>
</dbReference>
<dbReference type="InterPro" id="IPR050834">
    <property type="entry name" value="Glycosyltransf_2"/>
</dbReference>
<dbReference type="PANTHER" id="PTHR43685:SF2">
    <property type="entry name" value="GLYCOSYLTRANSFERASE 2-LIKE DOMAIN-CONTAINING PROTEIN"/>
    <property type="match status" value="1"/>
</dbReference>
<dbReference type="SUPFAM" id="SSF53448">
    <property type="entry name" value="Nucleotide-diphospho-sugar transferases"/>
    <property type="match status" value="1"/>
</dbReference>
<keyword evidence="3" id="KW-1185">Reference proteome</keyword>
<gene>
    <name evidence="2" type="ORF">JOE69_001639</name>
</gene>
<name>A0ABU1JBZ2_9MICC</name>
<feature type="domain" description="Glycosyltransferase 2-like" evidence="1">
    <location>
        <begin position="6"/>
        <end position="120"/>
    </location>
</feature>